<proteinExistence type="inferred from homology"/>
<evidence type="ECO:0000313" key="4">
    <source>
        <dbReference type="Proteomes" id="UP000185936"/>
    </source>
</evidence>
<dbReference type="EMBL" id="FTNR01000025">
    <property type="protein sequence ID" value="SIS19918.1"/>
    <property type="molecule type" value="Genomic_DNA"/>
</dbReference>
<dbReference type="Pfam" id="PF01042">
    <property type="entry name" value="Ribonuc_L-PSP"/>
    <property type="match status" value="1"/>
</dbReference>
<dbReference type="PANTHER" id="PTHR11803">
    <property type="entry name" value="2-IMINOBUTANOATE/2-IMINOPROPANOATE DEAMINASE RIDA"/>
    <property type="match status" value="1"/>
</dbReference>
<reference evidence="4" key="1">
    <citation type="submission" date="2017-01" db="EMBL/GenBank/DDBJ databases">
        <authorList>
            <person name="Varghese N."/>
            <person name="Submissions S."/>
        </authorList>
    </citation>
    <scope>NUCLEOTIDE SEQUENCE [LARGE SCALE GENOMIC DNA]</scope>
    <source>
        <strain evidence="4">type strain: HArc-</strain>
    </source>
</reference>
<keyword evidence="4" id="KW-1185">Reference proteome</keyword>
<gene>
    <name evidence="3" type="ORF">SAMN05421752_12520</name>
</gene>
<dbReference type="PANTHER" id="PTHR11803:SF58">
    <property type="entry name" value="PROTEIN HMF1-RELATED"/>
    <property type="match status" value="1"/>
</dbReference>
<evidence type="ECO:0000313" key="3">
    <source>
        <dbReference type="EMBL" id="SIS19918.1"/>
    </source>
</evidence>
<dbReference type="InterPro" id="IPR035959">
    <property type="entry name" value="RutC-like_sf"/>
</dbReference>
<sequence length="151" mass="16665">MSHPSTDGTNEHPQTTDDGSSPVTRFSSKSKRQRDGTENVGAFGSRTGHSDLIFLERILPENDGEILNRRSIENQMTAYFDELESVRSARDVDLTDVLKVTVQLTEAVDWDSADTVYQERFDGEYPPRTTVGVCSLPGDAAVQLDVIAADE</sequence>
<dbReference type="Gene3D" id="3.30.1330.40">
    <property type="entry name" value="RutC-like"/>
    <property type="match status" value="1"/>
</dbReference>
<accession>A0A1N7H5H9</accession>
<dbReference type="RefSeq" id="WP_076610822.1">
    <property type="nucleotide sequence ID" value="NZ_FTNR01000025.1"/>
</dbReference>
<evidence type="ECO:0000256" key="2">
    <source>
        <dbReference type="SAM" id="MobiDB-lite"/>
    </source>
</evidence>
<feature type="region of interest" description="Disordered" evidence="2">
    <location>
        <begin position="1"/>
        <end position="46"/>
    </location>
</feature>
<name>A0A1N7H5H9_9EURY</name>
<protein>
    <submittedName>
        <fullName evidence="3">2-iminobutanoate/2-iminopropanoate deaminase</fullName>
    </submittedName>
</protein>
<dbReference type="GO" id="GO:0019239">
    <property type="term" value="F:deaminase activity"/>
    <property type="evidence" value="ECO:0007669"/>
    <property type="project" value="TreeGrafter"/>
</dbReference>
<dbReference type="InterPro" id="IPR006175">
    <property type="entry name" value="YjgF/YER057c/UK114"/>
</dbReference>
<comment type="similarity">
    <text evidence="1">Belongs to the RutC family.</text>
</comment>
<dbReference type="OrthoDB" id="371655at2157"/>
<feature type="compositionally biased region" description="Polar residues" evidence="2">
    <location>
        <begin position="1"/>
        <end position="27"/>
    </location>
</feature>
<dbReference type="STRING" id="308853.SAMN05421752_12520"/>
<dbReference type="GO" id="GO:0005829">
    <property type="term" value="C:cytosol"/>
    <property type="evidence" value="ECO:0007669"/>
    <property type="project" value="TreeGrafter"/>
</dbReference>
<dbReference type="Proteomes" id="UP000185936">
    <property type="component" value="Unassembled WGS sequence"/>
</dbReference>
<dbReference type="AlphaFoldDB" id="A0A1N7H5H9"/>
<organism evidence="3 4">
    <name type="scientific">Natronorubrum thiooxidans</name>
    <dbReference type="NCBI Taxonomy" id="308853"/>
    <lineage>
        <taxon>Archaea</taxon>
        <taxon>Methanobacteriati</taxon>
        <taxon>Methanobacteriota</taxon>
        <taxon>Stenosarchaea group</taxon>
        <taxon>Halobacteria</taxon>
        <taxon>Halobacteriales</taxon>
        <taxon>Natrialbaceae</taxon>
        <taxon>Natronorubrum</taxon>
    </lineage>
</organism>
<dbReference type="CDD" id="cd00448">
    <property type="entry name" value="YjgF_YER057c_UK114_family"/>
    <property type="match status" value="1"/>
</dbReference>
<evidence type="ECO:0000256" key="1">
    <source>
        <dbReference type="ARBA" id="ARBA00010552"/>
    </source>
</evidence>
<dbReference type="SUPFAM" id="SSF55298">
    <property type="entry name" value="YjgF-like"/>
    <property type="match status" value="1"/>
</dbReference>